<dbReference type="SMART" id="SM00304">
    <property type="entry name" value="HAMP"/>
    <property type="match status" value="1"/>
</dbReference>
<keyword evidence="5 6" id="KW-0472">Membrane</keyword>
<sequence length="597" mass="69259">MKRFIQNGKGSLFPKLALRFLIVILPFYILSLLMNDFSQSTTREQLLQLMASRTEFYLDSIETDIGQLMHLQKEYFSDTDLHNLSELSATMSDYEKSSAILRLQEKLRMIKNTSKYTKKVEVYIPSLGRLIEANDFSNEPAKEEMDFLRKTSSTYTSHLLNWNGKLLMGVPYQIRTDARSEPIFYWGIELSHEKMSNALLSFADYSQGGAILINPQESWDISNYRDDPITGSLAGYFQNMKLTDEKSGQGVLNMNRQSFFVTYKKSELLGMLLAVYVPEKEVIGPLQKFRIWFWLLSLLAVITIVIYSYWLFRFIHQPMRILTRAFRKVESGNLNAAVQPGDNGEFNYLFDQFNVMVSKLKILIHEVYEHKTRLQRSELKQLQSQINPHFLYNSFFILYRMAKKQDIDKLLLFTKHLGDYFQFITRNHSDEVTLKSEIHHARVYGEIQSVRFSNRITVNFEELPACYNELQVPRLVLQPLIENAFLHGLEHKLEEGRINVAFVRMDDFLSIMVEDNGDDLDAAELKRLQLLLTSQDAELETTGMLNVHRRLQIRYGKEGGLRFSIGELGGLRIEMKLPVAGAIEPPALASRQVQLRQ</sequence>
<dbReference type="InterPro" id="IPR010559">
    <property type="entry name" value="Sig_transdc_His_kin_internal"/>
</dbReference>
<organism evidence="8 9">
    <name type="scientific">Paenibacillus piri</name>
    <dbReference type="NCBI Taxonomy" id="2547395"/>
    <lineage>
        <taxon>Bacteria</taxon>
        <taxon>Bacillati</taxon>
        <taxon>Bacillota</taxon>
        <taxon>Bacilli</taxon>
        <taxon>Bacillales</taxon>
        <taxon>Paenibacillaceae</taxon>
        <taxon>Paenibacillus</taxon>
    </lineage>
</organism>
<dbReference type="Gene3D" id="6.10.340.10">
    <property type="match status" value="1"/>
</dbReference>
<evidence type="ECO:0000256" key="3">
    <source>
        <dbReference type="ARBA" id="ARBA00022553"/>
    </source>
</evidence>
<feature type="domain" description="HAMP" evidence="7">
    <location>
        <begin position="313"/>
        <end position="365"/>
    </location>
</feature>
<evidence type="ECO:0000256" key="4">
    <source>
        <dbReference type="ARBA" id="ARBA00022679"/>
    </source>
</evidence>
<name>A0A4R5KXB6_9BACL</name>
<keyword evidence="6" id="KW-1133">Transmembrane helix</keyword>
<dbReference type="PANTHER" id="PTHR34220:SF7">
    <property type="entry name" value="SENSOR HISTIDINE KINASE YPDA"/>
    <property type="match status" value="1"/>
</dbReference>
<keyword evidence="4" id="KW-0808">Transferase</keyword>
<dbReference type="Proteomes" id="UP000295636">
    <property type="component" value="Unassembled WGS sequence"/>
</dbReference>
<dbReference type="Pfam" id="PF00672">
    <property type="entry name" value="HAMP"/>
    <property type="match status" value="1"/>
</dbReference>
<dbReference type="InterPro" id="IPR036890">
    <property type="entry name" value="HATPase_C_sf"/>
</dbReference>
<dbReference type="GO" id="GO:0000155">
    <property type="term" value="F:phosphorelay sensor kinase activity"/>
    <property type="evidence" value="ECO:0007669"/>
    <property type="project" value="InterPro"/>
</dbReference>
<feature type="transmembrane region" description="Helical" evidence="6">
    <location>
        <begin position="291"/>
        <end position="312"/>
    </location>
</feature>
<dbReference type="GO" id="GO:0005886">
    <property type="term" value="C:plasma membrane"/>
    <property type="evidence" value="ECO:0007669"/>
    <property type="project" value="UniProtKB-SubCell"/>
</dbReference>
<keyword evidence="9" id="KW-1185">Reference proteome</keyword>
<protein>
    <submittedName>
        <fullName evidence="8">HAMP domain-containing protein</fullName>
    </submittedName>
</protein>
<dbReference type="PROSITE" id="PS50885">
    <property type="entry name" value="HAMP"/>
    <property type="match status" value="1"/>
</dbReference>
<dbReference type="AlphaFoldDB" id="A0A4R5KXB6"/>
<gene>
    <name evidence="8" type="ORF">E1757_03505</name>
</gene>
<comment type="subcellular location">
    <subcellularLocation>
        <location evidence="1">Cell membrane</location>
        <topology evidence="1">Multi-pass membrane protein</topology>
    </subcellularLocation>
</comment>
<evidence type="ECO:0000256" key="2">
    <source>
        <dbReference type="ARBA" id="ARBA00022475"/>
    </source>
</evidence>
<accession>A0A4R5KXB6</accession>
<dbReference type="RefSeq" id="WP_133225413.1">
    <property type="nucleotide sequence ID" value="NZ_SMRT01000001.1"/>
</dbReference>
<dbReference type="EMBL" id="SMRT01000001">
    <property type="protein sequence ID" value="TDG00702.1"/>
    <property type="molecule type" value="Genomic_DNA"/>
</dbReference>
<dbReference type="InterPro" id="IPR003660">
    <property type="entry name" value="HAMP_dom"/>
</dbReference>
<proteinExistence type="predicted"/>
<dbReference type="CDD" id="cd06225">
    <property type="entry name" value="HAMP"/>
    <property type="match status" value="1"/>
</dbReference>
<dbReference type="OrthoDB" id="2062925at2"/>
<reference evidence="8 9" key="1">
    <citation type="submission" date="2019-03" db="EMBL/GenBank/DDBJ databases">
        <title>This is whole genome sequence of Paenibacillus sp MS74 strain.</title>
        <authorList>
            <person name="Trinh H.N."/>
        </authorList>
    </citation>
    <scope>NUCLEOTIDE SEQUENCE [LARGE SCALE GENOMIC DNA]</scope>
    <source>
        <strain evidence="8 9">MS74</strain>
    </source>
</reference>
<feature type="transmembrane region" description="Helical" evidence="6">
    <location>
        <begin position="12"/>
        <end position="34"/>
    </location>
</feature>
<dbReference type="SUPFAM" id="SSF158472">
    <property type="entry name" value="HAMP domain-like"/>
    <property type="match status" value="1"/>
</dbReference>
<dbReference type="Gene3D" id="3.30.565.10">
    <property type="entry name" value="Histidine kinase-like ATPase, C-terminal domain"/>
    <property type="match status" value="1"/>
</dbReference>
<evidence type="ECO:0000259" key="7">
    <source>
        <dbReference type="PROSITE" id="PS50885"/>
    </source>
</evidence>
<evidence type="ECO:0000313" key="8">
    <source>
        <dbReference type="EMBL" id="TDG00702.1"/>
    </source>
</evidence>
<dbReference type="PANTHER" id="PTHR34220">
    <property type="entry name" value="SENSOR HISTIDINE KINASE YPDA"/>
    <property type="match status" value="1"/>
</dbReference>
<dbReference type="Pfam" id="PF06580">
    <property type="entry name" value="His_kinase"/>
    <property type="match status" value="1"/>
</dbReference>
<comment type="caution">
    <text evidence="8">The sequence shown here is derived from an EMBL/GenBank/DDBJ whole genome shotgun (WGS) entry which is preliminary data.</text>
</comment>
<keyword evidence="6" id="KW-0812">Transmembrane</keyword>
<evidence type="ECO:0000256" key="1">
    <source>
        <dbReference type="ARBA" id="ARBA00004651"/>
    </source>
</evidence>
<dbReference type="InterPro" id="IPR050640">
    <property type="entry name" value="Bact_2-comp_sensor_kinase"/>
</dbReference>
<evidence type="ECO:0000256" key="5">
    <source>
        <dbReference type="ARBA" id="ARBA00023136"/>
    </source>
</evidence>
<dbReference type="SUPFAM" id="SSF55874">
    <property type="entry name" value="ATPase domain of HSP90 chaperone/DNA topoisomerase II/histidine kinase"/>
    <property type="match status" value="1"/>
</dbReference>
<evidence type="ECO:0000313" key="9">
    <source>
        <dbReference type="Proteomes" id="UP000295636"/>
    </source>
</evidence>
<keyword evidence="2" id="KW-1003">Cell membrane</keyword>
<evidence type="ECO:0000256" key="6">
    <source>
        <dbReference type="SAM" id="Phobius"/>
    </source>
</evidence>
<keyword evidence="3" id="KW-0597">Phosphoprotein</keyword>